<reference evidence="1 2" key="1">
    <citation type="submission" date="2018-04" db="EMBL/GenBank/DDBJ databases">
        <title>The genome of golden apple snail Pomacea canaliculata provides insight into stress tolerance and invasive adaptation.</title>
        <authorList>
            <person name="Liu C."/>
            <person name="Liu B."/>
            <person name="Ren Y."/>
            <person name="Zhang Y."/>
            <person name="Wang H."/>
            <person name="Li S."/>
            <person name="Jiang F."/>
            <person name="Yin L."/>
            <person name="Zhang G."/>
            <person name="Qian W."/>
            <person name="Fan W."/>
        </authorList>
    </citation>
    <scope>NUCLEOTIDE SEQUENCE [LARGE SCALE GENOMIC DNA]</scope>
    <source>
        <strain evidence="1">SZHN2017</strain>
        <tissue evidence="1">Muscle</tissue>
    </source>
</reference>
<proteinExistence type="predicted"/>
<dbReference type="AlphaFoldDB" id="A0A2T7NU13"/>
<sequence>MNQRYETCHLWLATARIPTWKRYSLGSTAVTCWQLSGSCACIQRTGDTPAIHLSVDQPLSFLTNDGLQLPPGRRNAHANFYLPGTGYRVAGTHSHDTLFTPSTRHSVAHRAFENWRYLSSPPHRDALLQFDLLSTKSLPSSSRSAMDG</sequence>
<name>A0A2T7NU13_POMCA</name>
<comment type="caution">
    <text evidence="1">The sequence shown here is derived from an EMBL/GenBank/DDBJ whole genome shotgun (WGS) entry which is preliminary data.</text>
</comment>
<gene>
    <name evidence="1" type="ORF">C0Q70_15120</name>
</gene>
<accession>A0A2T7NU13</accession>
<evidence type="ECO:0000313" key="1">
    <source>
        <dbReference type="EMBL" id="PVD24636.1"/>
    </source>
</evidence>
<evidence type="ECO:0000313" key="2">
    <source>
        <dbReference type="Proteomes" id="UP000245119"/>
    </source>
</evidence>
<organism evidence="1 2">
    <name type="scientific">Pomacea canaliculata</name>
    <name type="common">Golden apple snail</name>
    <dbReference type="NCBI Taxonomy" id="400727"/>
    <lineage>
        <taxon>Eukaryota</taxon>
        <taxon>Metazoa</taxon>
        <taxon>Spiralia</taxon>
        <taxon>Lophotrochozoa</taxon>
        <taxon>Mollusca</taxon>
        <taxon>Gastropoda</taxon>
        <taxon>Caenogastropoda</taxon>
        <taxon>Architaenioglossa</taxon>
        <taxon>Ampullarioidea</taxon>
        <taxon>Ampullariidae</taxon>
        <taxon>Pomacea</taxon>
    </lineage>
</organism>
<protein>
    <submittedName>
        <fullName evidence="1">Uncharacterized protein</fullName>
    </submittedName>
</protein>
<dbReference type="Proteomes" id="UP000245119">
    <property type="component" value="Linkage Group LG9"/>
</dbReference>
<keyword evidence="2" id="KW-1185">Reference proteome</keyword>
<dbReference type="EMBL" id="PZQS01000009">
    <property type="protein sequence ID" value="PVD24636.1"/>
    <property type="molecule type" value="Genomic_DNA"/>
</dbReference>